<dbReference type="Pfam" id="PF00801">
    <property type="entry name" value="PKD"/>
    <property type="match status" value="1"/>
</dbReference>
<keyword evidence="4" id="KW-1185">Reference proteome</keyword>
<dbReference type="Gene3D" id="2.60.40.10">
    <property type="entry name" value="Immunoglobulins"/>
    <property type="match status" value="1"/>
</dbReference>
<dbReference type="SMART" id="SM00089">
    <property type="entry name" value="PKD"/>
    <property type="match status" value="1"/>
</dbReference>
<comment type="caution">
    <text evidence="3">The sequence shown here is derived from an EMBL/GenBank/DDBJ whole genome shotgun (WGS) entry which is preliminary data.</text>
</comment>
<organism evidence="3 4">
    <name type="scientific">Motilibacter deserti</name>
    <dbReference type="NCBI Taxonomy" id="2714956"/>
    <lineage>
        <taxon>Bacteria</taxon>
        <taxon>Bacillati</taxon>
        <taxon>Actinomycetota</taxon>
        <taxon>Actinomycetes</taxon>
        <taxon>Motilibacterales</taxon>
        <taxon>Motilibacteraceae</taxon>
        <taxon>Motilibacter</taxon>
    </lineage>
</organism>
<dbReference type="InterPro" id="IPR000601">
    <property type="entry name" value="PKD_dom"/>
</dbReference>
<dbReference type="Proteomes" id="UP000800981">
    <property type="component" value="Unassembled WGS sequence"/>
</dbReference>
<dbReference type="InterPro" id="IPR022409">
    <property type="entry name" value="PKD/Chitinase_dom"/>
</dbReference>
<dbReference type="InterPro" id="IPR013783">
    <property type="entry name" value="Ig-like_fold"/>
</dbReference>
<evidence type="ECO:0000256" key="1">
    <source>
        <dbReference type="SAM" id="SignalP"/>
    </source>
</evidence>
<protein>
    <recommendedName>
        <fullName evidence="2">PKD domain-containing protein</fullName>
    </recommendedName>
</protein>
<evidence type="ECO:0000259" key="2">
    <source>
        <dbReference type="PROSITE" id="PS50093"/>
    </source>
</evidence>
<gene>
    <name evidence="3" type="ORF">G9H71_14055</name>
</gene>
<accession>A0ABX0GVF4</accession>
<dbReference type="SUPFAM" id="SSF49299">
    <property type="entry name" value="PKD domain"/>
    <property type="match status" value="1"/>
</dbReference>
<dbReference type="RefSeq" id="WP_166282872.1">
    <property type="nucleotide sequence ID" value="NZ_JAANNP010000012.1"/>
</dbReference>
<dbReference type="InterPro" id="IPR035986">
    <property type="entry name" value="PKD_dom_sf"/>
</dbReference>
<sequence>MGTVMARSMSRAAALVSASVAAAALGVTSATPAHAAPAVSGVTLSVKSGVMFGGALATISSFSGPRDGVTAYVSWGDVSDITPGFVAGPLNQPAVFATHRYTTPGTYTVSVVVFDDSGVEVATSTVKVS</sequence>
<feature type="domain" description="PKD" evidence="2">
    <location>
        <begin position="97"/>
        <end position="129"/>
    </location>
</feature>
<name>A0ABX0GVF4_9ACTN</name>
<keyword evidence="1" id="KW-0732">Signal</keyword>
<evidence type="ECO:0000313" key="4">
    <source>
        <dbReference type="Proteomes" id="UP000800981"/>
    </source>
</evidence>
<proteinExistence type="predicted"/>
<dbReference type="PROSITE" id="PS50093">
    <property type="entry name" value="PKD"/>
    <property type="match status" value="1"/>
</dbReference>
<dbReference type="EMBL" id="JAANNP010000012">
    <property type="protein sequence ID" value="NHC14908.1"/>
    <property type="molecule type" value="Genomic_DNA"/>
</dbReference>
<evidence type="ECO:0000313" key="3">
    <source>
        <dbReference type="EMBL" id="NHC14908.1"/>
    </source>
</evidence>
<feature type="chain" id="PRO_5046167656" description="PKD domain-containing protein" evidence="1">
    <location>
        <begin position="36"/>
        <end position="129"/>
    </location>
</feature>
<reference evidence="3 4" key="1">
    <citation type="submission" date="2020-03" db="EMBL/GenBank/DDBJ databases">
        <title>Two novel Motilibacter sp.</title>
        <authorList>
            <person name="Liu S."/>
        </authorList>
    </citation>
    <scope>NUCLEOTIDE SEQUENCE [LARGE SCALE GENOMIC DNA]</scope>
    <source>
        <strain evidence="3 4">E257</strain>
    </source>
</reference>
<feature type="signal peptide" evidence="1">
    <location>
        <begin position="1"/>
        <end position="35"/>
    </location>
</feature>